<reference evidence="3 4" key="1">
    <citation type="submission" date="2014-03" db="EMBL/GenBank/DDBJ databases">
        <title>Genome sequence of Sphingobium yanoikuyae B1.</title>
        <authorList>
            <person name="Gan H.M."/>
            <person name="Gan H.Y."/>
            <person name="Savka M.A."/>
        </authorList>
    </citation>
    <scope>NUCLEOTIDE SEQUENCE [LARGE SCALE GENOMIC DNA]</scope>
    <source>
        <strain evidence="3 4">B1</strain>
    </source>
</reference>
<dbReference type="PANTHER" id="PTHR33498">
    <property type="entry name" value="TRANSPOSASE FOR INSERTION SEQUENCE ELEMENT IS1557"/>
    <property type="match status" value="1"/>
</dbReference>
<dbReference type="InterPro" id="IPR032877">
    <property type="entry name" value="Transposase_HTH"/>
</dbReference>
<comment type="caution">
    <text evidence="3">The sequence shown here is derived from an EMBL/GenBank/DDBJ whole genome shotgun (WGS) entry which is preliminary data.</text>
</comment>
<dbReference type="EMBL" id="JGVR01000020">
    <property type="protein sequence ID" value="KEZ17686.1"/>
    <property type="molecule type" value="Genomic_DNA"/>
</dbReference>
<evidence type="ECO:0000259" key="2">
    <source>
        <dbReference type="Pfam" id="PF13542"/>
    </source>
</evidence>
<evidence type="ECO:0000313" key="3">
    <source>
        <dbReference type="EMBL" id="KEZ17686.1"/>
    </source>
</evidence>
<dbReference type="RefSeq" id="WP_155276433.1">
    <property type="nucleotide sequence ID" value="NZ_JGVR01000020.1"/>
</dbReference>
<dbReference type="InterPro" id="IPR047951">
    <property type="entry name" value="Transpos_ISL3"/>
</dbReference>
<dbReference type="PANTHER" id="PTHR33498:SF1">
    <property type="entry name" value="TRANSPOSASE FOR INSERTION SEQUENCE ELEMENT IS1557"/>
    <property type="match status" value="1"/>
</dbReference>
<evidence type="ECO:0000313" key="4">
    <source>
        <dbReference type="Proteomes" id="UP000028534"/>
    </source>
</evidence>
<evidence type="ECO:0000259" key="1">
    <source>
        <dbReference type="Pfam" id="PF01610"/>
    </source>
</evidence>
<dbReference type="InterPro" id="IPR002560">
    <property type="entry name" value="Transposase_DDE"/>
</dbReference>
<name>A0A084EI94_SPHYA</name>
<gene>
    <name evidence="3" type="ORF">CP98_03169</name>
</gene>
<dbReference type="NCBIfam" id="NF033550">
    <property type="entry name" value="transpos_ISL3"/>
    <property type="match status" value="1"/>
</dbReference>
<proteinExistence type="predicted"/>
<dbReference type="Pfam" id="PF13542">
    <property type="entry name" value="HTH_Tnp_ISL3"/>
    <property type="match status" value="1"/>
</dbReference>
<organism evidence="3 4">
    <name type="scientific">Sphingobium yanoikuyae</name>
    <name type="common">Sphingomonas yanoikuyae</name>
    <dbReference type="NCBI Taxonomy" id="13690"/>
    <lineage>
        <taxon>Bacteria</taxon>
        <taxon>Pseudomonadati</taxon>
        <taxon>Pseudomonadota</taxon>
        <taxon>Alphaproteobacteria</taxon>
        <taxon>Sphingomonadales</taxon>
        <taxon>Sphingomonadaceae</taxon>
        <taxon>Sphingobium</taxon>
    </lineage>
</organism>
<dbReference type="eggNOG" id="COG3464">
    <property type="taxonomic scope" value="Bacteria"/>
</dbReference>
<accession>A0A084EI94</accession>
<sequence>MSLEGLVTDDLNLPNVQTLRHISSNGQHTYESVSIAPKGVACCLMGAADRRPNGTKRQMFVDTPREGMPAIIHHKRKRWICKACGKTTYEDLDWAEGGRSMTGRMGEWLFKQSIKRSFSAVAADAGIDAGTVTAVFEERAAPAVKAIRLKTPRVLGLDEKHIFGGFRAVMGDVEQRTMFWMLPARTPQALARFFAKIPNREKVEVVVVDMYRGYPALIREWFPDASIVIDKFHITQYATMAMDRARAALRKGMDRPERVKMLRRRWTLLKRRENWQTKHHATFRKIKDQYPELAEIYEWKERACQIWDADNRRDAEMAYMKWLRDLPDRFRIFFKKFTTAMKNWGREIFNYFDHRYTNAYVERLNGMVDDANRIGRGYSYRVLFFKTMLQHGVPKKRPKRLIKTADILDGIDFKRLMTHIYGFGILAMFCEGLWKALTKKFHHRAVPLSTLSDRFRDPSVW</sequence>
<dbReference type="Pfam" id="PF01610">
    <property type="entry name" value="DDE_Tnp_ISL3"/>
    <property type="match status" value="1"/>
</dbReference>
<protein>
    <submittedName>
        <fullName evidence="3">Transposase</fullName>
    </submittedName>
</protein>
<dbReference type="Proteomes" id="UP000028534">
    <property type="component" value="Unassembled WGS sequence"/>
</dbReference>
<dbReference type="PATRIC" id="fig|13690.10.peg.3248"/>
<feature type="domain" description="Transposase IS204/IS1001/IS1096/IS1165 DDE" evidence="1">
    <location>
        <begin position="155"/>
        <end position="379"/>
    </location>
</feature>
<feature type="domain" description="Transposase IS204/IS1001/IS1096/IS1165 helix-turn-helix" evidence="2">
    <location>
        <begin position="90"/>
        <end position="139"/>
    </location>
</feature>
<dbReference type="AlphaFoldDB" id="A0A084EI94"/>